<gene>
    <name evidence="8" type="ordered locus">UWK_00759</name>
</gene>
<feature type="transmembrane region" description="Helical" evidence="6">
    <location>
        <begin position="66"/>
        <end position="85"/>
    </location>
</feature>
<evidence type="ECO:0000256" key="6">
    <source>
        <dbReference type="SAM" id="Phobius"/>
    </source>
</evidence>
<evidence type="ECO:0000256" key="3">
    <source>
        <dbReference type="ARBA" id="ARBA00022692"/>
    </source>
</evidence>
<reference evidence="9" key="1">
    <citation type="journal article" date="2013" name="Stand. Genomic Sci.">
        <title>Complete genome sequence of Desulfocapsa sulfexigens, a marine deltaproteobacterium specialized in disproportionating inorganic sulfur compounds.</title>
        <authorList>
            <person name="Finster K.W."/>
            <person name="Kjeldsen K.U."/>
            <person name="Kube M."/>
            <person name="Reinhardt R."/>
            <person name="Mussmann M."/>
            <person name="Amann R."/>
            <person name="Schreiber L."/>
        </authorList>
    </citation>
    <scope>NUCLEOTIDE SEQUENCE [LARGE SCALE GENOMIC DNA]</scope>
    <source>
        <strain evidence="9">DSM 10523 / SB164P1</strain>
    </source>
</reference>
<dbReference type="Pfam" id="PF00884">
    <property type="entry name" value="Sulfatase"/>
    <property type="match status" value="1"/>
</dbReference>
<keyword evidence="8" id="KW-0808">Transferase</keyword>
<feature type="transmembrane region" description="Helical" evidence="6">
    <location>
        <begin position="36"/>
        <end position="54"/>
    </location>
</feature>
<dbReference type="InterPro" id="IPR000917">
    <property type="entry name" value="Sulfatase_N"/>
</dbReference>
<dbReference type="SUPFAM" id="SSF53649">
    <property type="entry name" value="Alkaline phosphatase-like"/>
    <property type="match status" value="1"/>
</dbReference>
<dbReference type="EMBL" id="CP003985">
    <property type="protein sequence ID" value="AGF77337.1"/>
    <property type="molecule type" value="Genomic_DNA"/>
</dbReference>
<protein>
    <submittedName>
        <fullName evidence="8">Phosphoglycerol transferase family protein, alkaline phosphatase superfamily</fullName>
    </submittedName>
</protein>
<keyword evidence="5 6" id="KW-0472">Membrane</keyword>
<proteinExistence type="predicted"/>
<dbReference type="GO" id="GO:0005886">
    <property type="term" value="C:plasma membrane"/>
    <property type="evidence" value="ECO:0007669"/>
    <property type="project" value="UniProtKB-SubCell"/>
</dbReference>
<dbReference type="PANTHER" id="PTHR47371:SF3">
    <property type="entry name" value="PHOSPHOGLYCEROL TRANSFERASE I"/>
    <property type="match status" value="1"/>
</dbReference>
<dbReference type="RefSeq" id="WP_015403033.1">
    <property type="nucleotide sequence ID" value="NC_020304.1"/>
</dbReference>
<evidence type="ECO:0000256" key="4">
    <source>
        <dbReference type="ARBA" id="ARBA00022989"/>
    </source>
</evidence>
<dbReference type="STRING" id="1167006.UWK_00759"/>
<dbReference type="KEGG" id="dsf:UWK_00759"/>
<accession>M1P6J9</accession>
<evidence type="ECO:0000313" key="8">
    <source>
        <dbReference type="EMBL" id="AGF77337.1"/>
    </source>
</evidence>
<dbReference type="Gene3D" id="3.40.720.10">
    <property type="entry name" value="Alkaline Phosphatase, subunit A"/>
    <property type="match status" value="1"/>
</dbReference>
<keyword evidence="3 6" id="KW-0812">Transmembrane</keyword>
<feature type="domain" description="Sulfatase N-terminal" evidence="7">
    <location>
        <begin position="223"/>
        <end position="463"/>
    </location>
</feature>
<evidence type="ECO:0000313" key="9">
    <source>
        <dbReference type="Proteomes" id="UP000011721"/>
    </source>
</evidence>
<keyword evidence="9" id="KW-1185">Reference proteome</keyword>
<dbReference type="AlphaFoldDB" id="M1P6J9"/>
<dbReference type="HOGENOM" id="CLU_442737_0_0_7"/>
<dbReference type="eggNOG" id="COG1368">
    <property type="taxonomic scope" value="Bacteria"/>
</dbReference>
<dbReference type="CDD" id="cd16015">
    <property type="entry name" value="LTA_synthase"/>
    <property type="match status" value="1"/>
</dbReference>
<evidence type="ECO:0000256" key="1">
    <source>
        <dbReference type="ARBA" id="ARBA00004651"/>
    </source>
</evidence>
<dbReference type="GO" id="GO:0016740">
    <property type="term" value="F:transferase activity"/>
    <property type="evidence" value="ECO:0007669"/>
    <property type="project" value="UniProtKB-KW"/>
</dbReference>
<comment type="subcellular location">
    <subcellularLocation>
        <location evidence="1">Cell membrane</location>
        <topology evidence="1">Multi-pass membrane protein</topology>
    </subcellularLocation>
</comment>
<keyword evidence="2" id="KW-1003">Cell membrane</keyword>
<dbReference type="PATRIC" id="fig|1167006.5.peg.858"/>
<evidence type="ECO:0000259" key="7">
    <source>
        <dbReference type="Pfam" id="PF00884"/>
    </source>
</evidence>
<sequence>MRILILFLPTLSTIIGYALAYVVSSSFFGVTVFRQAIYVDFTLVLGISYLFFFLSRRCWAFIALQWLFIAILYVGNAAKLSFFGGPMVPDDVYALRSLILILDGWRYYLVIGSLVSLIGFLVFNFHFRSRVAWMVLIVTILLSAGLKFYPEAVVADLDKRFGNSVWNQRENYLRRGAALYSLQETARFFRDSEQAPDRKTALAASEALLGKTTPASTPAPPPRNVHFILLESFWDPLGLKAIDFDRDPLDPRFREMWKATGNSAIMSPVFGGYTANAEFESLCGFPVVYDDVKFERRMSNDAPCLPDILKGYGYDSVASHPNVASFWNRINAYRRIGFDTYWSINDFNLDDMNLGFLSDSSLYRQVIDKLDNRNDPDKPVLSYIITYFGHWAGGKLYPMNQSRPQVVRCEEGCETPEIESYANAMYYKSKELMDFVEDLRVRDPDGIIVAFGDHLPFLGGGYRGFVEAETLTGTRDQFTPEMFLTYVTTPLIVIDGRRGPLDMGTIPLYQLPGKIVKLLGINERTILEYSGTMEDGAVRPLWGMHFVVDEQDVVHVCKGGENSPECLVSTTWLDSFLTVGIDIFQGKQHVLSPSAGVSSTGQIVLEGTKSDSTHGLTE</sequence>
<dbReference type="InterPro" id="IPR017850">
    <property type="entry name" value="Alkaline_phosphatase_core_sf"/>
</dbReference>
<name>M1P6J9_DESSD</name>
<dbReference type="PANTHER" id="PTHR47371">
    <property type="entry name" value="LIPOTEICHOIC ACID SYNTHASE"/>
    <property type="match status" value="1"/>
</dbReference>
<dbReference type="OrthoDB" id="5363296at2"/>
<dbReference type="InterPro" id="IPR050448">
    <property type="entry name" value="OpgB/LTA_synthase_biosynth"/>
</dbReference>
<feature type="transmembrane region" description="Helical" evidence="6">
    <location>
        <begin position="131"/>
        <end position="149"/>
    </location>
</feature>
<evidence type="ECO:0000256" key="2">
    <source>
        <dbReference type="ARBA" id="ARBA00022475"/>
    </source>
</evidence>
<organism evidence="8 9">
    <name type="scientific">Desulfocapsa sulfexigens (strain DSM 10523 / SB164P1)</name>
    <dbReference type="NCBI Taxonomy" id="1167006"/>
    <lineage>
        <taxon>Bacteria</taxon>
        <taxon>Pseudomonadati</taxon>
        <taxon>Thermodesulfobacteriota</taxon>
        <taxon>Desulfobulbia</taxon>
        <taxon>Desulfobulbales</taxon>
        <taxon>Desulfocapsaceae</taxon>
        <taxon>Desulfocapsa</taxon>
    </lineage>
</organism>
<feature type="transmembrane region" description="Helical" evidence="6">
    <location>
        <begin position="105"/>
        <end position="124"/>
    </location>
</feature>
<evidence type="ECO:0000256" key="5">
    <source>
        <dbReference type="ARBA" id="ARBA00023136"/>
    </source>
</evidence>
<keyword evidence="4 6" id="KW-1133">Transmembrane helix</keyword>
<dbReference type="Proteomes" id="UP000011721">
    <property type="component" value="Chromosome"/>
</dbReference>